<comment type="caution">
    <text evidence="1">The sequence shown here is derived from an EMBL/GenBank/DDBJ whole genome shotgun (WGS) entry which is preliminary data.</text>
</comment>
<protein>
    <submittedName>
        <fullName evidence="1">Uncharacterized protein</fullName>
    </submittedName>
</protein>
<reference evidence="1" key="1">
    <citation type="submission" date="2024-09" db="EMBL/GenBank/DDBJ databases">
        <title>Black Yeasts Isolated from many extreme environments.</title>
        <authorList>
            <person name="Coleine C."/>
            <person name="Stajich J.E."/>
            <person name="Selbmann L."/>
        </authorList>
    </citation>
    <scope>NUCLEOTIDE SEQUENCE</scope>
    <source>
        <strain evidence="1">CCFEE 5737</strain>
    </source>
</reference>
<proteinExistence type="predicted"/>
<organism evidence="1 2">
    <name type="scientific">Coniosporium uncinatum</name>
    <dbReference type="NCBI Taxonomy" id="93489"/>
    <lineage>
        <taxon>Eukaryota</taxon>
        <taxon>Fungi</taxon>
        <taxon>Dikarya</taxon>
        <taxon>Ascomycota</taxon>
        <taxon>Pezizomycotina</taxon>
        <taxon>Dothideomycetes</taxon>
        <taxon>Dothideomycetes incertae sedis</taxon>
        <taxon>Coniosporium</taxon>
    </lineage>
</organism>
<evidence type="ECO:0000313" key="2">
    <source>
        <dbReference type="Proteomes" id="UP001186974"/>
    </source>
</evidence>
<dbReference type="EMBL" id="JAWDJW010002870">
    <property type="protein sequence ID" value="KAK3077421.1"/>
    <property type="molecule type" value="Genomic_DNA"/>
</dbReference>
<keyword evidence="2" id="KW-1185">Reference proteome</keyword>
<gene>
    <name evidence="1" type="ORF">LTS18_010307</name>
</gene>
<sequence>MSTNASVNLKATQHALRHTSGNVTVPNTNTNKPTSTANDLTLTDDACDETVRKWADAWDAHDELVEAMEDYGADINDIDILESMDAYHDAIAAFEELFDDGGNDDDEEMAEAEEAWDRACEESREWEEMTIDRLNDQEVRKPATEKLKVMEPEAEDEHFAAVREVLEEIDGWSRY</sequence>
<accession>A0ACC3DLH9</accession>
<name>A0ACC3DLH9_9PEZI</name>
<dbReference type="Proteomes" id="UP001186974">
    <property type="component" value="Unassembled WGS sequence"/>
</dbReference>
<evidence type="ECO:0000313" key="1">
    <source>
        <dbReference type="EMBL" id="KAK3077421.1"/>
    </source>
</evidence>